<dbReference type="AlphaFoldDB" id="E3CZF0"/>
<evidence type="ECO:0000256" key="2">
    <source>
        <dbReference type="ARBA" id="ARBA00022741"/>
    </source>
</evidence>
<sequence>MLTLRGVGVTYGDRWVLRGLDLTLPPGERAAVLGPSGCGKTTLLRVAAGLLTPREGRADRSCRKLAYAFQEPRLVPWLSLEENLLLVLGETTTPAPVRDLAERFGLTPLLKQRARTLSGGQRQRAGLVRALSVRPDLLLLDEPFASLDRPTRDRLLKETADRIHREGTALLLVTHDPTEARTLAERILELPDLAAPASDLS</sequence>
<dbReference type="InterPro" id="IPR017871">
    <property type="entry name" value="ABC_transporter-like_CS"/>
</dbReference>
<feature type="domain" description="ABC transporter" evidence="4">
    <location>
        <begin position="2"/>
        <end position="201"/>
    </location>
</feature>
<keyword evidence="1" id="KW-0813">Transport</keyword>
<dbReference type="HOGENOM" id="CLU_000604_1_22_0"/>
<protein>
    <submittedName>
        <fullName evidence="5">ABC transporter related protein</fullName>
    </submittedName>
</protein>
<reference evidence="5 6" key="1">
    <citation type="journal article" date="2010" name="Stand. Genomic Sci.">
        <title>Non-contiguous finished genome sequence of Aminomonas paucivorans type strain (GLU-3).</title>
        <authorList>
            <person name="Pitluck S."/>
            <person name="Yasawong M."/>
            <person name="Held B."/>
            <person name="Lapidus A."/>
            <person name="Nolan M."/>
            <person name="Copeland A."/>
            <person name="Lucas S."/>
            <person name="Del Rio T.G."/>
            <person name="Tice H."/>
            <person name="Cheng J.F."/>
            <person name="Chertkov O."/>
            <person name="Goodwin L."/>
            <person name="Tapia R."/>
            <person name="Han C."/>
            <person name="Liolios K."/>
            <person name="Ivanova N."/>
            <person name="Mavromatis K."/>
            <person name="Ovchinnikova G."/>
            <person name="Pati A."/>
            <person name="Chen A."/>
            <person name="Palaniappan K."/>
            <person name="Land M."/>
            <person name="Hauser L."/>
            <person name="Chang Y.J."/>
            <person name="Jeffries C.D."/>
            <person name="Pukall R."/>
            <person name="Spring S."/>
            <person name="Rohde M."/>
            <person name="Sikorski J."/>
            <person name="Goker M."/>
            <person name="Woyke T."/>
            <person name="Bristow J."/>
            <person name="Eisen J.A."/>
            <person name="Markowitz V."/>
            <person name="Hugenholtz P."/>
            <person name="Kyrpides N.C."/>
            <person name="Klenk H.P."/>
        </authorList>
    </citation>
    <scope>NUCLEOTIDE SEQUENCE [LARGE SCALE GENOMIC DNA]</scope>
    <source>
        <strain evidence="5 6">DSM 12260</strain>
    </source>
</reference>
<evidence type="ECO:0000256" key="1">
    <source>
        <dbReference type="ARBA" id="ARBA00022448"/>
    </source>
</evidence>
<dbReference type="GO" id="GO:0016887">
    <property type="term" value="F:ATP hydrolysis activity"/>
    <property type="evidence" value="ECO:0007669"/>
    <property type="project" value="InterPro"/>
</dbReference>
<keyword evidence="3" id="KW-0067">ATP-binding</keyword>
<evidence type="ECO:0000259" key="4">
    <source>
        <dbReference type="PROSITE" id="PS50893"/>
    </source>
</evidence>
<dbReference type="InterPro" id="IPR003593">
    <property type="entry name" value="AAA+_ATPase"/>
</dbReference>
<dbReference type="PROSITE" id="PS50893">
    <property type="entry name" value="ABC_TRANSPORTER_2"/>
    <property type="match status" value="1"/>
</dbReference>
<dbReference type="Pfam" id="PF00005">
    <property type="entry name" value="ABC_tran"/>
    <property type="match status" value="1"/>
</dbReference>
<dbReference type="Gene3D" id="3.40.50.300">
    <property type="entry name" value="P-loop containing nucleotide triphosphate hydrolases"/>
    <property type="match status" value="1"/>
</dbReference>
<dbReference type="InterPro" id="IPR003439">
    <property type="entry name" value="ABC_transporter-like_ATP-bd"/>
</dbReference>
<organism evidence="5 6">
    <name type="scientific">Aminomonas paucivorans DSM 12260</name>
    <dbReference type="NCBI Taxonomy" id="584708"/>
    <lineage>
        <taxon>Bacteria</taxon>
        <taxon>Thermotogati</taxon>
        <taxon>Synergistota</taxon>
        <taxon>Synergistia</taxon>
        <taxon>Synergistales</taxon>
        <taxon>Synergistaceae</taxon>
        <taxon>Aminomonas</taxon>
    </lineage>
</organism>
<gene>
    <name evidence="5" type="ORF">Apau_2238</name>
</gene>
<dbReference type="PANTHER" id="PTHR42788:SF19">
    <property type="entry name" value="ALIPHATIC SULFONATES IMPORT ATP-BINDING PROTEIN SSUB 2"/>
    <property type="match status" value="1"/>
</dbReference>
<dbReference type="eggNOG" id="COG4525">
    <property type="taxonomic scope" value="Bacteria"/>
</dbReference>
<name>E3CZF0_9BACT</name>
<dbReference type="GO" id="GO:0005524">
    <property type="term" value="F:ATP binding"/>
    <property type="evidence" value="ECO:0007669"/>
    <property type="project" value="UniProtKB-KW"/>
</dbReference>
<dbReference type="InterPro" id="IPR050166">
    <property type="entry name" value="ABC_transporter_ATP-bind"/>
</dbReference>
<dbReference type="Proteomes" id="UP000005096">
    <property type="component" value="Chromosome"/>
</dbReference>
<dbReference type="RefSeq" id="WP_006301891.1">
    <property type="nucleotide sequence ID" value="NZ_CM001022.1"/>
</dbReference>
<keyword evidence="2" id="KW-0547">Nucleotide-binding</keyword>
<dbReference type="SUPFAM" id="SSF52540">
    <property type="entry name" value="P-loop containing nucleoside triphosphate hydrolases"/>
    <property type="match status" value="1"/>
</dbReference>
<dbReference type="PANTHER" id="PTHR42788">
    <property type="entry name" value="TAURINE IMPORT ATP-BINDING PROTEIN-RELATED"/>
    <property type="match status" value="1"/>
</dbReference>
<dbReference type="InterPro" id="IPR027417">
    <property type="entry name" value="P-loop_NTPase"/>
</dbReference>
<accession>E3CZF0</accession>
<keyword evidence="6" id="KW-1185">Reference proteome</keyword>
<dbReference type="PROSITE" id="PS00211">
    <property type="entry name" value="ABC_TRANSPORTER_1"/>
    <property type="match status" value="1"/>
</dbReference>
<dbReference type="SMART" id="SM00382">
    <property type="entry name" value="AAA"/>
    <property type="match status" value="1"/>
</dbReference>
<dbReference type="PaxDb" id="584708-Apau_2238"/>
<dbReference type="EMBL" id="CM001022">
    <property type="protein sequence ID" value="EFQ24647.1"/>
    <property type="molecule type" value="Genomic_DNA"/>
</dbReference>
<proteinExistence type="predicted"/>
<evidence type="ECO:0000256" key="3">
    <source>
        <dbReference type="ARBA" id="ARBA00022840"/>
    </source>
</evidence>
<dbReference type="STRING" id="584708.Apau_2238"/>
<evidence type="ECO:0000313" key="6">
    <source>
        <dbReference type="Proteomes" id="UP000005096"/>
    </source>
</evidence>
<evidence type="ECO:0000313" key="5">
    <source>
        <dbReference type="EMBL" id="EFQ24647.1"/>
    </source>
</evidence>